<reference evidence="3 4" key="1">
    <citation type="submission" date="2016-10" db="EMBL/GenBank/DDBJ databases">
        <authorList>
            <person name="de Groot N.N."/>
        </authorList>
    </citation>
    <scope>NUCLEOTIDE SEQUENCE [LARGE SCALE GENOMIC DNA]</scope>
    <source>
        <strain evidence="3 4">DSM 15230</strain>
    </source>
</reference>
<organism evidence="3 4">
    <name type="scientific">Allisonella histaminiformans</name>
    <dbReference type="NCBI Taxonomy" id="209880"/>
    <lineage>
        <taxon>Bacteria</taxon>
        <taxon>Bacillati</taxon>
        <taxon>Bacillota</taxon>
        <taxon>Negativicutes</taxon>
        <taxon>Veillonellales</taxon>
        <taxon>Veillonellaceae</taxon>
        <taxon>Allisonella</taxon>
    </lineage>
</organism>
<dbReference type="OrthoDB" id="9777884at2"/>
<dbReference type="GeneID" id="87755257"/>
<dbReference type="Proteomes" id="UP000199689">
    <property type="component" value="Unassembled WGS sequence"/>
</dbReference>
<gene>
    <name evidence="3" type="ORF">SAMN02910343_00207</name>
</gene>
<dbReference type="InterPro" id="IPR006015">
    <property type="entry name" value="Universal_stress_UspA"/>
</dbReference>
<dbReference type="Gene3D" id="3.40.50.620">
    <property type="entry name" value="HUPs"/>
    <property type="match status" value="1"/>
</dbReference>
<dbReference type="STRING" id="209880.SAMN02910343_00207"/>
<accession>A0A1G5UX06</accession>
<dbReference type="PANTHER" id="PTHR31964">
    <property type="entry name" value="ADENINE NUCLEOTIDE ALPHA HYDROLASES-LIKE SUPERFAMILY PROTEIN"/>
    <property type="match status" value="1"/>
</dbReference>
<name>A0A1G5UX06_9FIRM</name>
<dbReference type="Pfam" id="PF00582">
    <property type="entry name" value="Usp"/>
    <property type="match status" value="1"/>
</dbReference>
<evidence type="ECO:0000313" key="3">
    <source>
        <dbReference type="EMBL" id="SDA38139.1"/>
    </source>
</evidence>
<dbReference type="AlphaFoldDB" id="A0A1G5UX06"/>
<evidence type="ECO:0000313" key="4">
    <source>
        <dbReference type="Proteomes" id="UP000199689"/>
    </source>
</evidence>
<comment type="similarity">
    <text evidence="1">Belongs to the universal stress protein A family.</text>
</comment>
<sequence length="149" mass="15945">MLKYKNIMVPYDGSEHAKSALAQACALAQAGDGTKVYIASICNMVAAMSNFDQVSIAEGCLTTKLAQDLENQCKADLEEAKKMVPEGIKHEEVFEIGSPGPALLEFADDHHIDLIVMGSRGLGPIKGIFMGSVSSYLVSRAKCPVLVIK</sequence>
<dbReference type="RefSeq" id="WP_091362894.1">
    <property type="nucleotide sequence ID" value="NZ_CALJSX010000024.1"/>
</dbReference>
<dbReference type="CDD" id="cd23659">
    <property type="entry name" value="USP_At3g01520-like"/>
    <property type="match status" value="1"/>
</dbReference>
<evidence type="ECO:0000259" key="2">
    <source>
        <dbReference type="Pfam" id="PF00582"/>
    </source>
</evidence>
<evidence type="ECO:0000256" key="1">
    <source>
        <dbReference type="ARBA" id="ARBA00008791"/>
    </source>
</evidence>
<dbReference type="EMBL" id="FMXA01000003">
    <property type="protein sequence ID" value="SDA38139.1"/>
    <property type="molecule type" value="Genomic_DNA"/>
</dbReference>
<dbReference type="InterPro" id="IPR014729">
    <property type="entry name" value="Rossmann-like_a/b/a_fold"/>
</dbReference>
<dbReference type="PRINTS" id="PR01438">
    <property type="entry name" value="UNVRSLSTRESS"/>
</dbReference>
<dbReference type="SUPFAM" id="SSF52402">
    <property type="entry name" value="Adenine nucleotide alpha hydrolases-like"/>
    <property type="match status" value="1"/>
</dbReference>
<feature type="domain" description="UspA" evidence="2">
    <location>
        <begin position="4"/>
        <end position="149"/>
    </location>
</feature>
<proteinExistence type="inferred from homology"/>
<dbReference type="PANTHER" id="PTHR31964:SF113">
    <property type="entry name" value="USPA DOMAIN-CONTAINING PROTEIN"/>
    <property type="match status" value="1"/>
</dbReference>
<keyword evidence="4" id="KW-1185">Reference proteome</keyword>
<protein>
    <submittedName>
        <fullName evidence="3">Nucleotide-binding universal stress protein, UspA family</fullName>
    </submittedName>
</protein>
<dbReference type="InterPro" id="IPR006016">
    <property type="entry name" value="UspA"/>
</dbReference>